<sequence length="44" mass="4866">MMDAHGYASSPLALLELELLFDGEKRGEYIGARLGFSKQSEFST</sequence>
<evidence type="ECO:0000313" key="1">
    <source>
        <dbReference type="EMBL" id="PRQ57013.1"/>
    </source>
</evidence>
<evidence type="ECO:0000313" key="2">
    <source>
        <dbReference type="Proteomes" id="UP000238479"/>
    </source>
</evidence>
<reference evidence="1 2" key="1">
    <citation type="journal article" date="2018" name="Nat. Genet.">
        <title>The Rosa genome provides new insights in the design of modern roses.</title>
        <authorList>
            <person name="Bendahmane M."/>
        </authorList>
    </citation>
    <scope>NUCLEOTIDE SEQUENCE [LARGE SCALE GENOMIC DNA]</scope>
    <source>
        <strain evidence="2">cv. Old Blush</strain>
    </source>
</reference>
<name>A0A2P6SEC5_ROSCH</name>
<keyword evidence="2" id="KW-1185">Reference proteome</keyword>
<dbReference type="AlphaFoldDB" id="A0A2P6SEC5"/>
<organism evidence="1 2">
    <name type="scientific">Rosa chinensis</name>
    <name type="common">China rose</name>
    <dbReference type="NCBI Taxonomy" id="74649"/>
    <lineage>
        <taxon>Eukaryota</taxon>
        <taxon>Viridiplantae</taxon>
        <taxon>Streptophyta</taxon>
        <taxon>Embryophyta</taxon>
        <taxon>Tracheophyta</taxon>
        <taxon>Spermatophyta</taxon>
        <taxon>Magnoliopsida</taxon>
        <taxon>eudicotyledons</taxon>
        <taxon>Gunneridae</taxon>
        <taxon>Pentapetalae</taxon>
        <taxon>rosids</taxon>
        <taxon>fabids</taxon>
        <taxon>Rosales</taxon>
        <taxon>Rosaceae</taxon>
        <taxon>Rosoideae</taxon>
        <taxon>Rosoideae incertae sedis</taxon>
        <taxon>Rosa</taxon>
    </lineage>
</organism>
<gene>
    <name evidence="1" type="ORF">RchiOBHm_Chr1g0343611</name>
</gene>
<dbReference type="EMBL" id="PDCK01000039">
    <property type="protein sequence ID" value="PRQ57013.1"/>
    <property type="molecule type" value="Genomic_DNA"/>
</dbReference>
<dbReference type="Proteomes" id="UP000238479">
    <property type="component" value="Chromosome 1"/>
</dbReference>
<comment type="caution">
    <text evidence="1">The sequence shown here is derived from an EMBL/GenBank/DDBJ whole genome shotgun (WGS) entry which is preliminary data.</text>
</comment>
<proteinExistence type="predicted"/>
<dbReference type="Gramene" id="PRQ57013">
    <property type="protein sequence ID" value="PRQ57013"/>
    <property type="gene ID" value="RchiOBHm_Chr1g0343611"/>
</dbReference>
<protein>
    <submittedName>
        <fullName evidence="1">Uncharacterized protein</fullName>
    </submittedName>
</protein>
<accession>A0A2P6SEC5</accession>